<evidence type="ECO:0000313" key="2">
    <source>
        <dbReference type="EMBL" id="MBW72862.1"/>
    </source>
</evidence>
<dbReference type="AlphaFoldDB" id="A0A2M4D5L3"/>
<feature type="signal peptide" evidence="1">
    <location>
        <begin position="1"/>
        <end position="17"/>
    </location>
</feature>
<reference evidence="2" key="1">
    <citation type="submission" date="2018-01" db="EMBL/GenBank/DDBJ databases">
        <title>An insight into the sialome of Amazonian anophelines.</title>
        <authorList>
            <person name="Ribeiro J.M."/>
            <person name="Scarpassa V."/>
            <person name="Calvo E."/>
        </authorList>
    </citation>
    <scope>NUCLEOTIDE SEQUENCE</scope>
</reference>
<protein>
    <submittedName>
        <fullName evidence="2">Putative secreted protein</fullName>
    </submittedName>
</protein>
<feature type="chain" id="PRO_5014720923" evidence="1">
    <location>
        <begin position="18"/>
        <end position="104"/>
    </location>
</feature>
<proteinExistence type="predicted"/>
<dbReference type="EMBL" id="GGFL01008684">
    <property type="protein sequence ID" value="MBW72862.1"/>
    <property type="molecule type" value="Transcribed_RNA"/>
</dbReference>
<keyword evidence="1" id="KW-0732">Signal</keyword>
<name>A0A2M4D5L3_ANODA</name>
<evidence type="ECO:0000256" key="1">
    <source>
        <dbReference type="SAM" id="SignalP"/>
    </source>
</evidence>
<organism evidence="2">
    <name type="scientific">Anopheles darlingi</name>
    <name type="common">Mosquito</name>
    <dbReference type="NCBI Taxonomy" id="43151"/>
    <lineage>
        <taxon>Eukaryota</taxon>
        <taxon>Metazoa</taxon>
        <taxon>Ecdysozoa</taxon>
        <taxon>Arthropoda</taxon>
        <taxon>Hexapoda</taxon>
        <taxon>Insecta</taxon>
        <taxon>Pterygota</taxon>
        <taxon>Neoptera</taxon>
        <taxon>Endopterygota</taxon>
        <taxon>Diptera</taxon>
        <taxon>Nematocera</taxon>
        <taxon>Culicoidea</taxon>
        <taxon>Culicidae</taxon>
        <taxon>Anophelinae</taxon>
        <taxon>Anopheles</taxon>
    </lineage>
</organism>
<accession>A0A2M4D5L3</accession>
<sequence>MVLLLLLLLVMVLSSSGRRRSHQLLLRRTIHVRLQVALGVLLDGGCRRVHAFTVSPLASDRRSCRPSFGRFLRVLVQHVGSRVLRDAVHDLTGHLQTGGQTGGK</sequence>